<dbReference type="Proteomes" id="UP000028582">
    <property type="component" value="Unassembled WGS sequence"/>
</dbReference>
<evidence type="ECO:0000259" key="2">
    <source>
        <dbReference type="PROSITE" id="PS51253"/>
    </source>
</evidence>
<evidence type="ECO:0000313" key="4">
    <source>
        <dbReference type="Proteomes" id="UP000028582"/>
    </source>
</evidence>
<comment type="caution">
    <text evidence="3">The sequence shown here is derived from an EMBL/GenBank/DDBJ whole genome shotgun (WGS) entry which is preliminary data.</text>
</comment>
<dbReference type="PANTHER" id="PTHR19303:SF57">
    <property type="entry name" value="HTH CENPB-TYPE DOMAIN-CONTAINING PROTEIN"/>
    <property type="match status" value="1"/>
</dbReference>
<reference evidence="3 4" key="1">
    <citation type="submission" date="2013-11" db="EMBL/GenBank/DDBJ databases">
        <title>The Genome Sequence of Phytophthora parasitica P1976.</title>
        <authorList>
            <consortium name="The Broad Institute Genomics Platform"/>
            <person name="Russ C."/>
            <person name="Tyler B."/>
            <person name="Panabieres F."/>
            <person name="Shan W."/>
            <person name="Tripathy S."/>
            <person name="Grunwald N."/>
            <person name="Machado M."/>
            <person name="Johnson C.S."/>
            <person name="Walker B."/>
            <person name="Young S."/>
            <person name="Zeng Q."/>
            <person name="Gargeya S."/>
            <person name="Fitzgerald M."/>
            <person name="Haas B."/>
            <person name="Abouelleil A."/>
            <person name="Allen A.W."/>
            <person name="Alvarado L."/>
            <person name="Arachchi H.M."/>
            <person name="Berlin A.M."/>
            <person name="Chapman S.B."/>
            <person name="Gainer-Dewar J."/>
            <person name="Goldberg J."/>
            <person name="Griggs A."/>
            <person name="Gujja S."/>
            <person name="Hansen M."/>
            <person name="Howarth C."/>
            <person name="Imamovic A."/>
            <person name="Ireland A."/>
            <person name="Larimer J."/>
            <person name="McCowan C."/>
            <person name="Murphy C."/>
            <person name="Pearson M."/>
            <person name="Poon T.W."/>
            <person name="Priest M."/>
            <person name="Roberts A."/>
            <person name="Saif S."/>
            <person name="Shea T."/>
            <person name="Sisk P."/>
            <person name="Sykes S."/>
            <person name="Wortman J."/>
            <person name="Nusbaum C."/>
            <person name="Birren B."/>
        </authorList>
    </citation>
    <scope>NUCLEOTIDE SEQUENCE [LARGE SCALE GENOMIC DNA]</scope>
    <source>
        <strain evidence="3 4">P1976</strain>
    </source>
</reference>
<dbReference type="Gene3D" id="1.10.10.60">
    <property type="entry name" value="Homeodomain-like"/>
    <property type="match status" value="1"/>
</dbReference>
<name>A0A080ZV07_PHYNI</name>
<evidence type="ECO:0000256" key="1">
    <source>
        <dbReference type="ARBA" id="ARBA00023125"/>
    </source>
</evidence>
<dbReference type="SUPFAM" id="SSF46689">
    <property type="entry name" value="Homeodomain-like"/>
    <property type="match status" value="1"/>
</dbReference>
<gene>
    <name evidence="3" type="ORF">F444_13055</name>
</gene>
<dbReference type="EMBL" id="ANJA01002334">
    <property type="protein sequence ID" value="ETO70468.1"/>
    <property type="molecule type" value="Genomic_DNA"/>
</dbReference>
<dbReference type="AlphaFoldDB" id="A0A080ZV07"/>
<dbReference type="PANTHER" id="PTHR19303">
    <property type="entry name" value="TRANSPOSON"/>
    <property type="match status" value="1"/>
</dbReference>
<dbReference type="GO" id="GO:0005634">
    <property type="term" value="C:nucleus"/>
    <property type="evidence" value="ECO:0007669"/>
    <property type="project" value="TreeGrafter"/>
</dbReference>
<dbReference type="GO" id="GO:0003677">
    <property type="term" value="F:DNA binding"/>
    <property type="evidence" value="ECO:0007669"/>
    <property type="project" value="UniProtKB-KW"/>
</dbReference>
<dbReference type="InterPro" id="IPR009057">
    <property type="entry name" value="Homeodomain-like_sf"/>
</dbReference>
<dbReference type="OrthoDB" id="115958at2759"/>
<feature type="domain" description="HTH CENPB-type" evidence="2">
    <location>
        <begin position="89"/>
        <end position="160"/>
    </location>
</feature>
<organism evidence="3 4">
    <name type="scientific">Phytophthora nicotianae P1976</name>
    <dbReference type="NCBI Taxonomy" id="1317066"/>
    <lineage>
        <taxon>Eukaryota</taxon>
        <taxon>Sar</taxon>
        <taxon>Stramenopiles</taxon>
        <taxon>Oomycota</taxon>
        <taxon>Peronosporomycetes</taxon>
        <taxon>Peronosporales</taxon>
        <taxon>Peronosporaceae</taxon>
        <taxon>Phytophthora</taxon>
    </lineage>
</organism>
<protein>
    <recommendedName>
        <fullName evidence="2">HTH CENPB-type domain-containing protein</fullName>
    </recommendedName>
</protein>
<dbReference type="InterPro" id="IPR006600">
    <property type="entry name" value="HTH_CenpB_DNA-bd_dom"/>
</dbReference>
<sequence>MPPGRRRNTGNGDKELKHARTCFSNSRKVETVLYFENHHVNEPLEKLFSGLDDHAREQKRKLLNQWRKEREKLTQLCATPRLARLKYVRSSNYATILPADAERELVQWINTLRKDGAPVSAKMLELQAKETATDYHVSPFMASWHWRKGFMKRHRLSIPDEYADFGVNDVLDDATVTLWSEFHVLDANVGDLSSADDLESGEDQESDEWL</sequence>
<evidence type="ECO:0000313" key="3">
    <source>
        <dbReference type="EMBL" id="ETO70468.1"/>
    </source>
</evidence>
<dbReference type="InterPro" id="IPR050863">
    <property type="entry name" value="CenT-Element_Derived"/>
</dbReference>
<dbReference type="PROSITE" id="PS51253">
    <property type="entry name" value="HTH_CENPB"/>
    <property type="match status" value="1"/>
</dbReference>
<keyword evidence="1" id="KW-0238">DNA-binding</keyword>
<accession>A0A080ZV07</accession>
<proteinExistence type="predicted"/>
<dbReference type="Pfam" id="PF03221">
    <property type="entry name" value="HTH_Tnp_Tc5"/>
    <property type="match status" value="1"/>
</dbReference>